<reference evidence="4" key="1">
    <citation type="submission" date="2021-02" db="EMBL/GenBank/DDBJ databases">
        <authorList>
            <person name="Nowell W R."/>
        </authorList>
    </citation>
    <scope>NUCLEOTIDE SEQUENCE</scope>
</reference>
<feature type="region of interest" description="Disordered" evidence="2">
    <location>
        <begin position="361"/>
        <end position="410"/>
    </location>
</feature>
<keyword evidence="5" id="KW-1185">Reference proteome</keyword>
<evidence type="ECO:0000313" key="4">
    <source>
        <dbReference type="EMBL" id="CAF1579529.1"/>
    </source>
</evidence>
<evidence type="ECO:0000313" key="5">
    <source>
        <dbReference type="Proteomes" id="UP000663828"/>
    </source>
</evidence>
<keyword evidence="3" id="KW-0472">Membrane</keyword>
<accession>A0A815Z8J0</accession>
<feature type="compositionally biased region" description="Basic and acidic residues" evidence="2">
    <location>
        <begin position="396"/>
        <end position="405"/>
    </location>
</feature>
<organism evidence="4 5">
    <name type="scientific">Adineta ricciae</name>
    <name type="common">Rotifer</name>
    <dbReference type="NCBI Taxonomy" id="249248"/>
    <lineage>
        <taxon>Eukaryota</taxon>
        <taxon>Metazoa</taxon>
        <taxon>Spiralia</taxon>
        <taxon>Gnathifera</taxon>
        <taxon>Rotifera</taxon>
        <taxon>Eurotatoria</taxon>
        <taxon>Bdelloidea</taxon>
        <taxon>Adinetida</taxon>
        <taxon>Adinetidae</taxon>
        <taxon>Adineta</taxon>
    </lineage>
</organism>
<keyword evidence="1" id="KW-0175">Coiled coil</keyword>
<dbReference type="Proteomes" id="UP000663828">
    <property type="component" value="Unassembled WGS sequence"/>
</dbReference>
<feature type="compositionally biased region" description="Low complexity" evidence="2">
    <location>
        <begin position="366"/>
        <end position="379"/>
    </location>
</feature>
<sequence>MDDLMNDLEAGFTYNPARTPHKKMKKRKQLDALLKFRSAKSNRLSNEVINTSEDELFLPEKKSSLPTHLQALRYRRWWSYIRHILSFCFVCIFMIVCVGLAYANIELKSEVQNLSSRVTEIEKRFTNSDITRVLSSIEQLKNRLNVIERWNVSYIYDRLQKLHIEFNKIKPNALSAETSMTHEDVDVSSKLDKIEEQSTHFSDVADELEKLSRDADEQVTHVVTEKTKTLDKKLIEHLLEQERRENAHQDTNQLTQQITSLNETLYINAVKWQKELSSFRTELQSLNQTSKFQDFTIQFQELSTFMRNSTEKTSVITSRLQSDLDKLKTQLDACKCSKEPTILKPSIVDSNQLQQTLVTKPNMDKPSLLSSSSSSSSSSSPPPLSSTTRTTTVSLDKPDQSRKTNTDNTMDIAQVMNQSLTPSN</sequence>
<evidence type="ECO:0000256" key="1">
    <source>
        <dbReference type="SAM" id="Coils"/>
    </source>
</evidence>
<dbReference type="EMBL" id="CAJNOR010005903">
    <property type="protein sequence ID" value="CAF1579529.1"/>
    <property type="molecule type" value="Genomic_DNA"/>
</dbReference>
<keyword evidence="3" id="KW-0812">Transmembrane</keyword>
<name>A0A815Z8J0_ADIRI</name>
<protein>
    <submittedName>
        <fullName evidence="4">Uncharacterized protein</fullName>
    </submittedName>
</protein>
<gene>
    <name evidence="4" type="ORF">XAT740_LOCUS45347</name>
</gene>
<comment type="caution">
    <text evidence="4">The sequence shown here is derived from an EMBL/GenBank/DDBJ whole genome shotgun (WGS) entry which is preliminary data.</text>
</comment>
<feature type="coiled-coil region" evidence="1">
    <location>
        <begin position="244"/>
        <end position="289"/>
    </location>
</feature>
<evidence type="ECO:0000256" key="2">
    <source>
        <dbReference type="SAM" id="MobiDB-lite"/>
    </source>
</evidence>
<keyword evidence="3" id="KW-1133">Transmembrane helix</keyword>
<evidence type="ECO:0000256" key="3">
    <source>
        <dbReference type="SAM" id="Phobius"/>
    </source>
</evidence>
<proteinExistence type="predicted"/>
<dbReference type="AlphaFoldDB" id="A0A815Z8J0"/>
<feature type="transmembrane region" description="Helical" evidence="3">
    <location>
        <begin position="84"/>
        <end position="105"/>
    </location>
</feature>